<sequence length="459" mass="51936">MEVALCFFSVIRLAKKLNRKFHEVKINSGVFEGEIVISCTGLVQAANSLNTAGKNLVSLCSEQIDSPIFKHIDEQRPLLEEGRQVIWDTLKWLNRQVKSYEGSWKLVVMWKWKNMKPFFDWLQSQMDFMLLNILVINSTIELNIVSAYVSTHGLESYPCSSHLKTLKRNIKDYSRQIKKLREVERLREGQLPLGTRLRSSSQKYMRDSMDMIQTLRKSYTPPAAAFQGLESPTTSTSTATSTPSSSTGSSFNSSSTSSSSTPPSASPPLHSSPESPPENQTRMPNPSPRTRSQQSGPTSVRDLRPRSPTRTTFARPQNPGQEQQEPTLIVDSRHNEDVFSYYIKFIDHVRPTRSLLTQINIRIPINIISIYKAQELDLSIQDLEPGDHQRVRYISSKNRTSNWKIVGKTLDVKLYSDSNAHTKPKTLSLFVAHASLDPPIILGQPFLKQSKRNQTLTSG</sequence>
<feature type="region of interest" description="Disordered" evidence="1">
    <location>
        <begin position="225"/>
        <end position="329"/>
    </location>
</feature>
<organism evidence="2 3">
    <name type="scientific">Clonostachys byssicola</name>
    <dbReference type="NCBI Taxonomy" id="160290"/>
    <lineage>
        <taxon>Eukaryota</taxon>
        <taxon>Fungi</taxon>
        <taxon>Dikarya</taxon>
        <taxon>Ascomycota</taxon>
        <taxon>Pezizomycotina</taxon>
        <taxon>Sordariomycetes</taxon>
        <taxon>Hypocreomycetidae</taxon>
        <taxon>Hypocreales</taxon>
        <taxon>Bionectriaceae</taxon>
        <taxon>Clonostachys</taxon>
    </lineage>
</organism>
<comment type="caution">
    <text evidence="2">The sequence shown here is derived from an EMBL/GenBank/DDBJ whole genome shotgun (WGS) entry which is preliminary data.</text>
</comment>
<dbReference type="OrthoDB" id="5149230at2759"/>
<dbReference type="AlphaFoldDB" id="A0A9N9XZZ6"/>
<feature type="compositionally biased region" description="Polar residues" evidence="1">
    <location>
        <begin position="308"/>
        <end position="326"/>
    </location>
</feature>
<evidence type="ECO:0000313" key="2">
    <source>
        <dbReference type="EMBL" id="CAG9981899.1"/>
    </source>
</evidence>
<name>A0A9N9XZZ6_9HYPO</name>
<gene>
    <name evidence="2" type="ORF">CBYS24578_00009464</name>
</gene>
<dbReference type="EMBL" id="CABFNO020001328">
    <property type="protein sequence ID" value="CAG9981899.1"/>
    <property type="molecule type" value="Genomic_DNA"/>
</dbReference>
<evidence type="ECO:0000313" key="3">
    <source>
        <dbReference type="Proteomes" id="UP000754883"/>
    </source>
</evidence>
<proteinExistence type="predicted"/>
<dbReference type="Proteomes" id="UP000754883">
    <property type="component" value="Unassembled WGS sequence"/>
</dbReference>
<feature type="compositionally biased region" description="Polar residues" evidence="1">
    <location>
        <begin position="278"/>
        <end position="298"/>
    </location>
</feature>
<evidence type="ECO:0000256" key="1">
    <source>
        <dbReference type="SAM" id="MobiDB-lite"/>
    </source>
</evidence>
<protein>
    <submittedName>
        <fullName evidence="2">Uncharacterized protein</fullName>
    </submittedName>
</protein>
<reference evidence="2" key="1">
    <citation type="submission" date="2021-10" db="EMBL/GenBank/DDBJ databases">
        <authorList>
            <person name="Piombo E."/>
        </authorList>
    </citation>
    <scope>NUCLEOTIDE SEQUENCE</scope>
</reference>
<keyword evidence="3" id="KW-1185">Reference proteome</keyword>
<feature type="compositionally biased region" description="Low complexity" evidence="1">
    <location>
        <begin position="231"/>
        <end position="273"/>
    </location>
</feature>
<accession>A0A9N9XZZ6</accession>